<evidence type="ECO:0000313" key="2">
    <source>
        <dbReference type="Proteomes" id="UP000095237"/>
    </source>
</evidence>
<dbReference type="Proteomes" id="UP000095237">
    <property type="component" value="Unassembled WGS sequence"/>
</dbReference>
<gene>
    <name evidence="1" type="ORF">ATZ36_07005</name>
</gene>
<dbReference type="AlphaFoldDB" id="A0A1E5IHF6"/>
<reference evidence="1 2" key="1">
    <citation type="submission" date="2015-11" db="EMBL/GenBank/DDBJ databases">
        <title>Evidence for parallel genomic evolution in an endosymbiosis of termite gut flagellates.</title>
        <authorList>
            <person name="Zheng H."/>
        </authorList>
    </citation>
    <scope>NUCLEOTIDE SEQUENCE [LARGE SCALE GENOMIC DNA]</scope>
    <source>
        <strain evidence="1 2">CET450</strain>
    </source>
</reference>
<proteinExistence type="predicted"/>
<protein>
    <submittedName>
        <fullName evidence="1">Uncharacterized protein</fullName>
    </submittedName>
</protein>
<sequence>MFSVKERKSRYIELLLSLYRDCNCLDSALKVFFLMINTTAMEQKINITEHNNMRAFFKKFIL</sequence>
<name>A0A1E5IHF6_ENDTX</name>
<organism evidence="1 2">
    <name type="scientific">Endomicrobium trichonymphae</name>
    <dbReference type="NCBI Taxonomy" id="1408204"/>
    <lineage>
        <taxon>Bacteria</taxon>
        <taxon>Pseudomonadati</taxon>
        <taxon>Elusimicrobiota</taxon>
        <taxon>Endomicrobiia</taxon>
        <taxon>Endomicrobiales</taxon>
        <taxon>Endomicrobiaceae</taxon>
        <taxon>Candidatus Endomicrobiellum</taxon>
    </lineage>
</organism>
<accession>A0A1E5IHF6</accession>
<keyword evidence="2" id="KW-1185">Reference proteome</keyword>
<dbReference type="EMBL" id="LNVX01000527">
    <property type="protein sequence ID" value="OEG69927.1"/>
    <property type="molecule type" value="Genomic_DNA"/>
</dbReference>
<evidence type="ECO:0000313" key="1">
    <source>
        <dbReference type="EMBL" id="OEG69927.1"/>
    </source>
</evidence>
<comment type="caution">
    <text evidence="1">The sequence shown here is derived from an EMBL/GenBank/DDBJ whole genome shotgun (WGS) entry which is preliminary data.</text>
</comment>